<proteinExistence type="predicted"/>
<accession>A0ABR0SWC3</accession>
<evidence type="ECO:0000313" key="3">
    <source>
        <dbReference type="Proteomes" id="UP001338125"/>
    </source>
</evidence>
<feature type="signal peptide" evidence="1">
    <location>
        <begin position="1"/>
        <end position="19"/>
    </location>
</feature>
<protein>
    <submittedName>
        <fullName evidence="2">Extracellular protein</fullName>
    </submittedName>
</protein>
<name>A0ABR0SWC3_9HYPO</name>
<dbReference type="Gene3D" id="2.60.40.1190">
    <property type="match status" value="1"/>
</dbReference>
<organism evidence="2 3">
    <name type="scientific">Cladobotryum mycophilum</name>
    <dbReference type="NCBI Taxonomy" id="491253"/>
    <lineage>
        <taxon>Eukaryota</taxon>
        <taxon>Fungi</taxon>
        <taxon>Dikarya</taxon>
        <taxon>Ascomycota</taxon>
        <taxon>Pezizomycotina</taxon>
        <taxon>Sordariomycetes</taxon>
        <taxon>Hypocreomycetidae</taxon>
        <taxon>Hypocreales</taxon>
        <taxon>Hypocreaceae</taxon>
        <taxon>Cladobotryum</taxon>
    </lineage>
</organism>
<comment type="caution">
    <text evidence="2">The sequence shown here is derived from an EMBL/GenBank/DDBJ whole genome shotgun (WGS) entry which is preliminary data.</text>
</comment>
<dbReference type="CDD" id="cd09620">
    <property type="entry name" value="CBM9_like_3"/>
    <property type="match status" value="1"/>
</dbReference>
<evidence type="ECO:0000256" key="1">
    <source>
        <dbReference type="SAM" id="SignalP"/>
    </source>
</evidence>
<reference evidence="2 3" key="1">
    <citation type="submission" date="2024-01" db="EMBL/GenBank/DDBJ databases">
        <title>Complete genome of Cladobotryum mycophilum ATHUM6906.</title>
        <authorList>
            <person name="Christinaki A.C."/>
            <person name="Myridakis A.I."/>
            <person name="Kouvelis V.N."/>
        </authorList>
    </citation>
    <scope>NUCLEOTIDE SEQUENCE [LARGE SCALE GENOMIC DNA]</scope>
    <source>
        <strain evidence="2 3">ATHUM6906</strain>
    </source>
</reference>
<keyword evidence="1" id="KW-0732">Signal</keyword>
<sequence>MHRLLALTTAAAVASLAAATPTTTTPCPKVPSLNVPRCPRVGTITYNKSVPNLTDFPLTQVDLCYSDKDIEITFTAYNETNFYFNSSQGTNGDIWEYEVMEAFIYQGTDDPQTYLEFEVNPNNVTYQAFVYNPSKVRAPGAPFDHFFVSDPATDGFSATTKLDKKAETWKSHVTIPLGLFNVNDGKAKGTKWRMNFFRTVVSPETYPDQGLGAWSPPNQASFHISPYFGKVTFV</sequence>
<evidence type="ECO:0000313" key="2">
    <source>
        <dbReference type="EMBL" id="KAK5996438.1"/>
    </source>
</evidence>
<keyword evidence="3" id="KW-1185">Reference proteome</keyword>
<feature type="chain" id="PRO_5047010372" evidence="1">
    <location>
        <begin position="20"/>
        <end position="234"/>
    </location>
</feature>
<gene>
    <name evidence="2" type="ORF">PT974_01772</name>
</gene>
<dbReference type="EMBL" id="JAVFKD010000002">
    <property type="protein sequence ID" value="KAK5996438.1"/>
    <property type="molecule type" value="Genomic_DNA"/>
</dbReference>
<dbReference type="Proteomes" id="UP001338125">
    <property type="component" value="Unassembled WGS sequence"/>
</dbReference>
<dbReference type="SUPFAM" id="SSF49344">
    <property type="entry name" value="CBD9-like"/>
    <property type="match status" value="1"/>
</dbReference>